<proteinExistence type="predicted"/>
<accession>A0ABW3EXN0</accession>
<evidence type="ECO:0000313" key="2">
    <source>
        <dbReference type="Proteomes" id="UP001596972"/>
    </source>
</evidence>
<reference evidence="2" key="1">
    <citation type="journal article" date="2019" name="Int. J. Syst. Evol. Microbiol.">
        <title>The Global Catalogue of Microorganisms (GCM) 10K type strain sequencing project: providing services to taxonomists for standard genome sequencing and annotation.</title>
        <authorList>
            <consortium name="The Broad Institute Genomics Platform"/>
            <consortium name="The Broad Institute Genome Sequencing Center for Infectious Disease"/>
            <person name="Wu L."/>
            <person name="Ma J."/>
        </authorList>
    </citation>
    <scope>NUCLEOTIDE SEQUENCE [LARGE SCALE GENOMIC DNA]</scope>
    <source>
        <strain evidence="2">JCM 31202</strain>
    </source>
</reference>
<keyword evidence="2" id="KW-1185">Reference proteome</keyword>
<comment type="caution">
    <text evidence="1">The sequence shown here is derived from an EMBL/GenBank/DDBJ whole genome shotgun (WGS) entry which is preliminary data.</text>
</comment>
<organism evidence="1 2">
    <name type="scientific">Actinomadura sediminis</name>
    <dbReference type="NCBI Taxonomy" id="1038904"/>
    <lineage>
        <taxon>Bacteria</taxon>
        <taxon>Bacillati</taxon>
        <taxon>Actinomycetota</taxon>
        <taxon>Actinomycetes</taxon>
        <taxon>Streptosporangiales</taxon>
        <taxon>Thermomonosporaceae</taxon>
        <taxon>Actinomadura</taxon>
    </lineage>
</organism>
<evidence type="ECO:0008006" key="3">
    <source>
        <dbReference type="Google" id="ProtNLM"/>
    </source>
</evidence>
<sequence length="755" mass="84709">MLSERADAGGAELRRRYQEARKLCPDEPGGDKERYLAEMEALHADAEAYGEPGILFEIRIEYAYSLGFKGWTKHSREAVAPRLRVLRKSLLMWHEAPHLCDGSSVEAMWTQFYRLLDWYTRFDPEPADRTRRLIDELERYCPPTRPAARYALRVARMRLEARRGDVGEVERLWRGLRTQDVPTEHFLPDGVARGDATMWAQLGHHERAIEAMAPVLAGQIPARSDRVEHVDCLLPYLHTGRVAEAVALHQRTYARSGMKLEAVAAHLEFCARTGNEERGLDVLHRNLGRMGYGCRYVVEAWTAAAAALLCLRAAAKGLDREWVWACTCADPGCTDLAIWSWAELGAQLRWRAGRLARRVDELNGTSAFGERIDALVHAEPLVEGLELPPGIEPPSHLAVPPPSVHLDAADAAGLREGLERARGVERPRPRIVLTQQVMQNAMAAGEPGVLADARLRLLDDLLGLGWRGWARHRFSALRELFRMLDEGTVAAAPERLDALWRAVPVVLDESLTRPGPHLRQVRDLLDAAERRVRPGTADLHHVRWFRTEAAARAGDAGAARGAWARFRELPPVERYASRENVLRCVGWWLDLGCDGEAIEAMAPLAGDDREDLLLLSYLRTGRTDDARAVHERTHPTASGHPEVTAHLRYCAEIGLLDRGREILHRALPLFHGSNEDDDFTFADMRLYAAGARVCELLAEAGHAENWTWPADACCEPEDDWTYARLARECRGSVAEESRRWEEVLGTAFHTRAVTG</sequence>
<dbReference type="EMBL" id="JBHTJA010000052">
    <property type="protein sequence ID" value="MFD0903314.1"/>
    <property type="molecule type" value="Genomic_DNA"/>
</dbReference>
<evidence type="ECO:0000313" key="1">
    <source>
        <dbReference type="EMBL" id="MFD0903314.1"/>
    </source>
</evidence>
<protein>
    <recommendedName>
        <fullName evidence="3">Tetratricopeptide repeat protein</fullName>
    </recommendedName>
</protein>
<dbReference type="Proteomes" id="UP001596972">
    <property type="component" value="Unassembled WGS sequence"/>
</dbReference>
<name>A0ABW3EXN0_9ACTN</name>
<dbReference type="RefSeq" id="WP_378302003.1">
    <property type="nucleotide sequence ID" value="NZ_JBHTJA010000052.1"/>
</dbReference>
<gene>
    <name evidence="1" type="ORF">ACFQ11_23180</name>
</gene>